<evidence type="ECO:0000313" key="2">
    <source>
        <dbReference type="EMBL" id="MQL70305.1"/>
    </source>
</evidence>
<accession>A0A843TH14</accession>
<sequence>MLKVQLKTSKQLTTLLLLHCTTETTLLETTLPEVLTLHRYDAALNWTTVEKRPPRSHLWEKGSTSQSHSHGRKVQLPLHVKRSSNCGDQLNTTTCEPHGHRPMPGTSGDPGLGPLESEGVLSDDTDLNSATQVPAQSPELTAWLTKNLGHPTGEWGSERHENGARERENGVKELSSGRPIFYKSHSLGGLIGDSHVDVNQCDRQNIGFRAEDICGIGLGFLRQTFPTEPVTSEAHPYSHRLRPVRGRWTQIKYVIGLTGLAEVFRYHQAALQLGRLNASQFQSNQPTLSPEQFMDLNSINLVSDPYSIWVERYTVYVALRQELLARNIPYPISIDKFLLHESFGDLFLLYPSCEGKTLQKLKKKDQAERSEKKKGKEKKFRRYKKKAMAAAWDNEEAISSDSSNSESKEEEKVNLALMVGLDQTSTGSRAHKQNHPGPRIHRKVGKPYTTVPLRTGTQERNCGTERTPSGNHQKYGSTQGQTNDAHGN</sequence>
<gene>
    <name evidence="2" type="ORF">Taro_002601</name>
</gene>
<feature type="compositionally biased region" description="Polar residues" evidence="1">
    <location>
        <begin position="127"/>
        <end position="139"/>
    </location>
</feature>
<dbReference type="EMBL" id="NMUH01000062">
    <property type="protein sequence ID" value="MQL70305.1"/>
    <property type="molecule type" value="Genomic_DNA"/>
</dbReference>
<reference evidence="2" key="1">
    <citation type="submission" date="2017-07" db="EMBL/GenBank/DDBJ databases">
        <title>Taro Niue Genome Assembly and Annotation.</title>
        <authorList>
            <person name="Atibalentja N."/>
            <person name="Keating K."/>
            <person name="Fields C.J."/>
        </authorList>
    </citation>
    <scope>NUCLEOTIDE SEQUENCE</scope>
    <source>
        <strain evidence="2">Niue_2</strain>
        <tissue evidence="2">Leaf</tissue>
    </source>
</reference>
<name>A0A843TH14_COLES</name>
<keyword evidence="3" id="KW-1185">Reference proteome</keyword>
<feature type="compositionally biased region" description="Polar residues" evidence="1">
    <location>
        <begin position="455"/>
        <end position="488"/>
    </location>
</feature>
<evidence type="ECO:0000313" key="3">
    <source>
        <dbReference type="Proteomes" id="UP000652761"/>
    </source>
</evidence>
<feature type="compositionally biased region" description="Basic residues" evidence="1">
    <location>
        <begin position="429"/>
        <end position="445"/>
    </location>
</feature>
<evidence type="ECO:0000256" key="1">
    <source>
        <dbReference type="SAM" id="MobiDB-lite"/>
    </source>
</evidence>
<feature type="region of interest" description="Disordered" evidence="1">
    <location>
        <begin position="423"/>
        <end position="488"/>
    </location>
</feature>
<feature type="region of interest" description="Disordered" evidence="1">
    <location>
        <begin position="360"/>
        <end position="382"/>
    </location>
</feature>
<feature type="compositionally biased region" description="Basic residues" evidence="1">
    <location>
        <begin position="372"/>
        <end position="382"/>
    </location>
</feature>
<dbReference type="AlphaFoldDB" id="A0A843TH14"/>
<protein>
    <submittedName>
        <fullName evidence="2">Uncharacterized protein</fullName>
    </submittedName>
</protein>
<feature type="compositionally biased region" description="Basic and acidic residues" evidence="1">
    <location>
        <begin position="156"/>
        <end position="171"/>
    </location>
</feature>
<feature type="region of interest" description="Disordered" evidence="1">
    <location>
        <begin position="92"/>
        <end position="172"/>
    </location>
</feature>
<comment type="caution">
    <text evidence="2">The sequence shown here is derived from an EMBL/GenBank/DDBJ whole genome shotgun (WGS) entry which is preliminary data.</text>
</comment>
<organism evidence="2 3">
    <name type="scientific">Colocasia esculenta</name>
    <name type="common">Wild taro</name>
    <name type="synonym">Arum esculentum</name>
    <dbReference type="NCBI Taxonomy" id="4460"/>
    <lineage>
        <taxon>Eukaryota</taxon>
        <taxon>Viridiplantae</taxon>
        <taxon>Streptophyta</taxon>
        <taxon>Embryophyta</taxon>
        <taxon>Tracheophyta</taxon>
        <taxon>Spermatophyta</taxon>
        <taxon>Magnoliopsida</taxon>
        <taxon>Liliopsida</taxon>
        <taxon>Araceae</taxon>
        <taxon>Aroideae</taxon>
        <taxon>Colocasieae</taxon>
        <taxon>Colocasia</taxon>
    </lineage>
</organism>
<dbReference type="Proteomes" id="UP000652761">
    <property type="component" value="Unassembled WGS sequence"/>
</dbReference>
<proteinExistence type="predicted"/>